<dbReference type="InterPro" id="IPR036034">
    <property type="entry name" value="PDZ_sf"/>
</dbReference>
<reference evidence="3 4" key="1">
    <citation type="submission" date="2016-08" db="EMBL/GenBank/DDBJ databases">
        <title>Whole genome sequence of Mesorhizobium sp. strain UASWS1009 isolated from industrial sewage.</title>
        <authorList>
            <person name="Crovadore J."/>
            <person name="Calmin G."/>
            <person name="Chablais R."/>
            <person name="Cochard B."/>
            <person name="Lefort F."/>
        </authorList>
    </citation>
    <scope>NUCLEOTIDE SEQUENCE [LARGE SCALE GENOMIC DNA]</scope>
    <source>
        <strain evidence="3 4">UASWS1009</strain>
    </source>
</reference>
<evidence type="ECO:0000259" key="2">
    <source>
        <dbReference type="PROSITE" id="PS50106"/>
    </source>
</evidence>
<dbReference type="GO" id="GO:0007165">
    <property type="term" value="P:signal transduction"/>
    <property type="evidence" value="ECO:0007669"/>
    <property type="project" value="TreeGrafter"/>
</dbReference>
<name>A0A1C2E4Z0_9HYPH</name>
<dbReference type="SUPFAM" id="SSF50156">
    <property type="entry name" value="PDZ domain-like"/>
    <property type="match status" value="1"/>
</dbReference>
<feature type="signal peptide" evidence="1">
    <location>
        <begin position="1"/>
        <end position="20"/>
    </location>
</feature>
<dbReference type="RefSeq" id="WP_051515447.1">
    <property type="nucleotide sequence ID" value="NZ_MDEO01000027.1"/>
</dbReference>
<evidence type="ECO:0000313" key="4">
    <source>
        <dbReference type="Proteomes" id="UP000094412"/>
    </source>
</evidence>
<dbReference type="Gene3D" id="3.30.750.44">
    <property type="match status" value="1"/>
</dbReference>
<accession>A0A1C2E4Z0</accession>
<keyword evidence="1" id="KW-0732">Signal</keyword>
<dbReference type="InterPro" id="IPR041489">
    <property type="entry name" value="PDZ_6"/>
</dbReference>
<dbReference type="InterPro" id="IPR001478">
    <property type="entry name" value="PDZ"/>
</dbReference>
<dbReference type="SUPFAM" id="SSF52096">
    <property type="entry name" value="ClpP/crotonase"/>
    <property type="match status" value="1"/>
</dbReference>
<proteinExistence type="predicted"/>
<evidence type="ECO:0000313" key="3">
    <source>
        <dbReference type="EMBL" id="OCX22072.1"/>
    </source>
</evidence>
<dbReference type="Pfam" id="PF03572">
    <property type="entry name" value="Peptidase_S41"/>
    <property type="match status" value="1"/>
</dbReference>
<dbReference type="CDD" id="cd07562">
    <property type="entry name" value="Peptidase_S41_TRI"/>
    <property type="match status" value="1"/>
</dbReference>
<sequence>MRASWLLASILICWAFAAQAASKTDKEPVGDDVTKLIKEFIERDFYKPVDFPSFAGKHPTNADIDKALADLHASHTHRFMPGTVDYYEVAGIYGPWKSIYQSVFPPDGEAKYDGIAFNTAIIDGKRFVTDVYDGAAAQKAGILVGDELLAVDGKPFDEIGSFKGKAGKVVAVTVRRAANAQPMNIPVTVTSIQPVRMYFDALRASGRIVENSGYEIGYLRLWTLASRQTNDAVEAMLRDGILSGAQGLILDLRGRWGGFSSELPTMLLEDFSDISITMRDGQSFPWQTAWRKPIVVLVDEGTRSNSEVLACAIKRRGFTLIGKKTAGAVLGGRAYLLPDNSLLMLAAGTVRVDDEVLEGKGVMPDEIVETLVPYAMGDDPQLHAAIGEMTRQLSGVSPWRRFLPPERRRCAMETSTTSN</sequence>
<dbReference type="GO" id="GO:0004175">
    <property type="term" value="F:endopeptidase activity"/>
    <property type="evidence" value="ECO:0007669"/>
    <property type="project" value="TreeGrafter"/>
</dbReference>
<dbReference type="GO" id="GO:0030288">
    <property type="term" value="C:outer membrane-bounded periplasmic space"/>
    <property type="evidence" value="ECO:0007669"/>
    <property type="project" value="TreeGrafter"/>
</dbReference>
<dbReference type="PROSITE" id="PS50106">
    <property type="entry name" value="PDZ"/>
    <property type="match status" value="1"/>
</dbReference>
<dbReference type="PANTHER" id="PTHR32060">
    <property type="entry name" value="TAIL-SPECIFIC PROTEASE"/>
    <property type="match status" value="1"/>
</dbReference>
<dbReference type="GO" id="GO:0006508">
    <property type="term" value="P:proteolysis"/>
    <property type="evidence" value="ECO:0007669"/>
    <property type="project" value="InterPro"/>
</dbReference>
<dbReference type="PANTHER" id="PTHR32060:SF30">
    <property type="entry name" value="CARBOXY-TERMINAL PROCESSING PROTEASE CTPA"/>
    <property type="match status" value="1"/>
</dbReference>
<organism evidence="3 4">
    <name type="scientific">Mesorhizobium hungaricum</name>
    <dbReference type="NCBI Taxonomy" id="1566387"/>
    <lineage>
        <taxon>Bacteria</taxon>
        <taxon>Pseudomonadati</taxon>
        <taxon>Pseudomonadota</taxon>
        <taxon>Alphaproteobacteria</taxon>
        <taxon>Hyphomicrobiales</taxon>
        <taxon>Phyllobacteriaceae</taxon>
        <taxon>Mesorhizobium</taxon>
    </lineage>
</organism>
<dbReference type="STRING" id="1566387.QV13_05745"/>
<dbReference type="InterPro" id="IPR005151">
    <property type="entry name" value="Tail-specific_protease"/>
</dbReference>
<dbReference type="EMBL" id="MDEO01000027">
    <property type="protein sequence ID" value="OCX22072.1"/>
    <property type="molecule type" value="Genomic_DNA"/>
</dbReference>
<dbReference type="Proteomes" id="UP000094412">
    <property type="component" value="Unassembled WGS sequence"/>
</dbReference>
<dbReference type="Pfam" id="PF17820">
    <property type="entry name" value="PDZ_6"/>
    <property type="match status" value="1"/>
</dbReference>
<feature type="domain" description="PDZ" evidence="2">
    <location>
        <begin position="127"/>
        <end position="178"/>
    </location>
</feature>
<keyword evidence="4" id="KW-1185">Reference proteome</keyword>
<dbReference type="SMART" id="SM00245">
    <property type="entry name" value="TSPc"/>
    <property type="match status" value="1"/>
</dbReference>
<dbReference type="Gene3D" id="3.90.226.10">
    <property type="entry name" value="2-enoyl-CoA Hydratase, Chain A, domain 1"/>
    <property type="match status" value="1"/>
</dbReference>
<comment type="caution">
    <text evidence="3">The sequence shown here is derived from an EMBL/GenBank/DDBJ whole genome shotgun (WGS) entry which is preliminary data.</text>
</comment>
<protein>
    <recommendedName>
        <fullName evidence="2">PDZ domain-containing protein</fullName>
    </recommendedName>
</protein>
<dbReference type="Gene3D" id="2.30.42.10">
    <property type="match status" value="1"/>
</dbReference>
<gene>
    <name evidence="3" type="ORF">QV13_05745</name>
</gene>
<feature type="chain" id="PRO_5008660054" description="PDZ domain-containing protein" evidence="1">
    <location>
        <begin position="21"/>
        <end position="419"/>
    </location>
</feature>
<dbReference type="GO" id="GO:0008236">
    <property type="term" value="F:serine-type peptidase activity"/>
    <property type="evidence" value="ECO:0007669"/>
    <property type="project" value="InterPro"/>
</dbReference>
<evidence type="ECO:0000256" key="1">
    <source>
        <dbReference type="SAM" id="SignalP"/>
    </source>
</evidence>
<dbReference type="AlphaFoldDB" id="A0A1C2E4Z0"/>
<dbReference type="InterPro" id="IPR029045">
    <property type="entry name" value="ClpP/crotonase-like_dom_sf"/>
</dbReference>